<dbReference type="InterPro" id="IPR039422">
    <property type="entry name" value="MarR/SlyA-like"/>
</dbReference>
<dbReference type="InterPro" id="IPR036390">
    <property type="entry name" value="WH_DNA-bd_sf"/>
</dbReference>
<keyword evidence="2" id="KW-0238">DNA-binding</keyword>
<keyword evidence="3" id="KW-1185">Reference proteome</keyword>
<dbReference type="GO" id="GO:0003677">
    <property type="term" value="F:DNA binding"/>
    <property type="evidence" value="ECO:0007669"/>
    <property type="project" value="UniProtKB-KW"/>
</dbReference>
<dbReference type="SUPFAM" id="SSF46785">
    <property type="entry name" value="Winged helix' DNA-binding domain"/>
    <property type="match status" value="1"/>
</dbReference>
<feature type="domain" description="HTH marR-type" evidence="1">
    <location>
        <begin position="1"/>
        <end position="126"/>
    </location>
</feature>
<evidence type="ECO:0000313" key="2">
    <source>
        <dbReference type="EMBL" id="SFS97663.1"/>
    </source>
</evidence>
<dbReference type="GO" id="GO:0003700">
    <property type="term" value="F:DNA-binding transcription factor activity"/>
    <property type="evidence" value="ECO:0007669"/>
    <property type="project" value="InterPro"/>
</dbReference>
<dbReference type="Proteomes" id="UP000199199">
    <property type="component" value="Unassembled WGS sequence"/>
</dbReference>
<dbReference type="RefSeq" id="WP_175507230.1">
    <property type="nucleotide sequence ID" value="NZ_FOZS01000004.1"/>
</dbReference>
<dbReference type="AlphaFoldDB" id="A0A1I6U873"/>
<dbReference type="GO" id="GO:0006950">
    <property type="term" value="P:response to stress"/>
    <property type="evidence" value="ECO:0007669"/>
    <property type="project" value="TreeGrafter"/>
</dbReference>
<evidence type="ECO:0000313" key="3">
    <source>
        <dbReference type="Proteomes" id="UP000199199"/>
    </source>
</evidence>
<protein>
    <submittedName>
        <fullName evidence="2">DNA-binding transcriptional regulator, MarR family</fullName>
    </submittedName>
</protein>
<dbReference type="PROSITE" id="PS50995">
    <property type="entry name" value="HTH_MARR_2"/>
    <property type="match status" value="1"/>
</dbReference>
<dbReference type="InterPro" id="IPR000835">
    <property type="entry name" value="HTH_MarR-typ"/>
</dbReference>
<dbReference type="EMBL" id="FOZS01000004">
    <property type="protein sequence ID" value="SFS97663.1"/>
    <property type="molecule type" value="Genomic_DNA"/>
</dbReference>
<name>A0A1I6U873_9EURY</name>
<dbReference type="OrthoDB" id="350672at2157"/>
<sequence>MDLSATRNCNCLAARRRARAITRRYDERLRPHGLQSTQFSVLAALALTGPTPLGELADRLGLERTTLTRSANRMEAEGWIADAESADARVRRLTLTRAGREKIERAYPAWKAVQDEIDEETQLEAE</sequence>
<gene>
    <name evidence="2" type="ORF">SAMN04488556_3630</name>
</gene>
<dbReference type="InterPro" id="IPR036388">
    <property type="entry name" value="WH-like_DNA-bd_sf"/>
</dbReference>
<dbReference type="SMART" id="SM00347">
    <property type="entry name" value="HTH_MARR"/>
    <property type="match status" value="1"/>
</dbReference>
<reference evidence="3" key="1">
    <citation type="submission" date="2016-10" db="EMBL/GenBank/DDBJ databases">
        <authorList>
            <person name="Varghese N."/>
            <person name="Submissions S."/>
        </authorList>
    </citation>
    <scope>NUCLEOTIDE SEQUENCE [LARGE SCALE GENOMIC DNA]</scope>
    <source>
        <strain evidence="3">DSM 22427</strain>
    </source>
</reference>
<organism evidence="2 3">
    <name type="scientific">Halostagnicola kamekurae</name>
    <dbReference type="NCBI Taxonomy" id="619731"/>
    <lineage>
        <taxon>Archaea</taxon>
        <taxon>Methanobacteriati</taxon>
        <taxon>Methanobacteriota</taxon>
        <taxon>Stenosarchaea group</taxon>
        <taxon>Halobacteria</taxon>
        <taxon>Halobacteriales</taxon>
        <taxon>Natrialbaceae</taxon>
        <taxon>Halostagnicola</taxon>
    </lineage>
</organism>
<dbReference type="PANTHER" id="PTHR33164:SF105">
    <property type="entry name" value="TRANSCRIPTIONAL REPRESSOR PROTEIN-RELATED"/>
    <property type="match status" value="1"/>
</dbReference>
<evidence type="ECO:0000259" key="1">
    <source>
        <dbReference type="PROSITE" id="PS50995"/>
    </source>
</evidence>
<dbReference type="PANTHER" id="PTHR33164">
    <property type="entry name" value="TRANSCRIPTIONAL REGULATOR, MARR FAMILY"/>
    <property type="match status" value="1"/>
</dbReference>
<dbReference type="Pfam" id="PF12802">
    <property type="entry name" value="MarR_2"/>
    <property type="match status" value="1"/>
</dbReference>
<proteinExistence type="predicted"/>
<dbReference type="Gene3D" id="1.10.10.10">
    <property type="entry name" value="Winged helix-like DNA-binding domain superfamily/Winged helix DNA-binding domain"/>
    <property type="match status" value="1"/>
</dbReference>
<accession>A0A1I6U873</accession>